<dbReference type="Gene3D" id="3.40.50.1820">
    <property type="entry name" value="alpha/beta hydrolase"/>
    <property type="match status" value="1"/>
</dbReference>
<dbReference type="AlphaFoldDB" id="A0A0D8FQI3"/>
<dbReference type="OrthoDB" id="3210164at2"/>
<sequence>MALSRSIHLERVNQNSSASVRIVTVHGAMDRGGSFRALAKYLSPLEVVIWDRAGYAHSLDVAPANVENHLADLSEILDEKPAVVFGHSLGGTYALWLASLGHPNLLGVSTFESPLPGGGWWGEDWDVDPHEAAAGHVPRERAGDLAEAFLRRMISDPVWERLPERTKALRRTEGRAFLRELGQLVDGRISFDPSEITVDVVAGISSRPSHHHRFGLIKLVESIDVTSYCVPHSRHGAHLTNPQALAEVVVQQFAKVTQA</sequence>
<evidence type="ECO:0000313" key="2">
    <source>
        <dbReference type="EMBL" id="KJE75545.1"/>
    </source>
</evidence>
<evidence type="ECO:0000259" key="1">
    <source>
        <dbReference type="Pfam" id="PF12697"/>
    </source>
</evidence>
<reference evidence="2 3" key="1">
    <citation type="submission" date="2015-01" db="EMBL/GenBank/DDBJ databases">
        <title>Draft genome of the acidophilic iron oxidizer Ferrimicrobium acidiphilum strain T23.</title>
        <authorList>
            <person name="Poehlein A."/>
            <person name="Eisen S."/>
            <person name="Schloemann M."/>
            <person name="Johnson B.D."/>
            <person name="Daniel R."/>
            <person name="Muehling M."/>
        </authorList>
    </citation>
    <scope>NUCLEOTIDE SEQUENCE [LARGE SCALE GENOMIC DNA]</scope>
    <source>
        <strain evidence="2 3">T23</strain>
    </source>
</reference>
<dbReference type="STRING" id="1121877.FEAC_27390"/>
<dbReference type="RefSeq" id="WP_035391903.1">
    <property type="nucleotide sequence ID" value="NZ_JQKF01000064.1"/>
</dbReference>
<dbReference type="SUPFAM" id="SSF53474">
    <property type="entry name" value="alpha/beta-Hydrolases"/>
    <property type="match status" value="1"/>
</dbReference>
<organism evidence="2 3">
    <name type="scientific">Ferrimicrobium acidiphilum DSM 19497</name>
    <dbReference type="NCBI Taxonomy" id="1121877"/>
    <lineage>
        <taxon>Bacteria</taxon>
        <taxon>Bacillati</taxon>
        <taxon>Actinomycetota</taxon>
        <taxon>Acidimicrobiia</taxon>
        <taxon>Acidimicrobiales</taxon>
        <taxon>Acidimicrobiaceae</taxon>
        <taxon>Ferrimicrobium</taxon>
    </lineage>
</organism>
<dbReference type="GO" id="GO:0003824">
    <property type="term" value="F:catalytic activity"/>
    <property type="evidence" value="ECO:0007669"/>
    <property type="project" value="UniProtKB-ARBA"/>
</dbReference>
<accession>A0A0D8FQI3</accession>
<gene>
    <name evidence="2" type="ORF">FEAC_27390</name>
</gene>
<dbReference type="eggNOG" id="COG2267">
    <property type="taxonomic scope" value="Bacteria"/>
</dbReference>
<dbReference type="EMBL" id="JXUW01000037">
    <property type="protein sequence ID" value="KJE75545.1"/>
    <property type="molecule type" value="Genomic_DNA"/>
</dbReference>
<keyword evidence="3" id="KW-1185">Reference proteome</keyword>
<dbReference type="InterPro" id="IPR029058">
    <property type="entry name" value="AB_hydrolase_fold"/>
</dbReference>
<dbReference type="GeneID" id="78373726"/>
<dbReference type="Proteomes" id="UP000032336">
    <property type="component" value="Unassembled WGS sequence"/>
</dbReference>
<dbReference type="Pfam" id="PF12697">
    <property type="entry name" value="Abhydrolase_6"/>
    <property type="match status" value="1"/>
</dbReference>
<comment type="caution">
    <text evidence="2">The sequence shown here is derived from an EMBL/GenBank/DDBJ whole genome shotgun (WGS) entry which is preliminary data.</text>
</comment>
<name>A0A0D8FQI3_9ACTN</name>
<feature type="domain" description="AB hydrolase-1" evidence="1">
    <location>
        <begin position="22"/>
        <end position="247"/>
    </location>
</feature>
<evidence type="ECO:0000313" key="3">
    <source>
        <dbReference type="Proteomes" id="UP000032336"/>
    </source>
</evidence>
<protein>
    <submittedName>
        <fullName evidence="2">2-succinyl-6-hydroxy-2, 4-cyclohexadiene-1-carboxylate synthase</fullName>
    </submittedName>
</protein>
<dbReference type="InterPro" id="IPR000073">
    <property type="entry name" value="AB_hydrolase_1"/>
</dbReference>
<proteinExistence type="predicted"/>